<organism evidence="2 3">
    <name type="scientific">Effusibacillus dendaii</name>
    <dbReference type="NCBI Taxonomy" id="2743772"/>
    <lineage>
        <taxon>Bacteria</taxon>
        <taxon>Bacillati</taxon>
        <taxon>Bacillota</taxon>
        <taxon>Bacilli</taxon>
        <taxon>Bacillales</taxon>
        <taxon>Alicyclobacillaceae</taxon>
        <taxon>Effusibacillus</taxon>
    </lineage>
</organism>
<dbReference type="Pfam" id="PF00903">
    <property type="entry name" value="Glyoxalase"/>
    <property type="match status" value="1"/>
</dbReference>
<proteinExistence type="predicted"/>
<dbReference type="Proteomes" id="UP000593802">
    <property type="component" value="Chromosome"/>
</dbReference>
<dbReference type="KEGG" id="eff:skT53_13130"/>
<feature type="domain" description="VOC" evidence="1">
    <location>
        <begin position="4"/>
        <end position="120"/>
    </location>
</feature>
<keyword evidence="3" id="KW-1185">Reference proteome</keyword>
<dbReference type="PROSITE" id="PS51819">
    <property type="entry name" value="VOC"/>
    <property type="match status" value="1"/>
</dbReference>
<gene>
    <name evidence="2" type="primary">yetH</name>
    <name evidence="2" type="ORF">skT53_13130</name>
</gene>
<dbReference type="RefSeq" id="WP_200760336.1">
    <property type="nucleotide sequence ID" value="NZ_AP023366.1"/>
</dbReference>
<dbReference type="AlphaFoldDB" id="A0A7I8D860"/>
<protein>
    <recommendedName>
        <fullName evidence="1">VOC domain-containing protein</fullName>
    </recommendedName>
</protein>
<reference evidence="2 3" key="1">
    <citation type="submission" date="2020-08" db="EMBL/GenBank/DDBJ databases">
        <title>Complete Genome Sequence of Effusibacillus dendaii Strain skT53, Isolated from Farmland soil.</title>
        <authorList>
            <person name="Konishi T."/>
            <person name="Kawasaki H."/>
        </authorList>
    </citation>
    <scope>NUCLEOTIDE SEQUENCE [LARGE SCALE GENOMIC DNA]</scope>
    <source>
        <strain evidence="3">skT53</strain>
    </source>
</reference>
<dbReference type="Gene3D" id="3.10.180.10">
    <property type="entry name" value="2,3-Dihydroxybiphenyl 1,2-Dioxygenase, domain 1"/>
    <property type="match status" value="1"/>
</dbReference>
<dbReference type="SUPFAM" id="SSF54593">
    <property type="entry name" value="Glyoxalase/Bleomycin resistance protein/Dihydroxybiphenyl dioxygenase"/>
    <property type="match status" value="1"/>
</dbReference>
<name>A0A7I8D860_9BACL</name>
<dbReference type="EMBL" id="AP023366">
    <property type="protein sequence ID" value="BCJ86328.1"/>
    <property type="molecule type" value="Genomic_DNA"/>
</dbReference>
<evidence type="ECO:0000259" key="1">
    <source>
        <dbReference type="PROSITE" id="PS51819"/>
    </source>
</evidence>
<evidence type="ECO:0000313" key="3">
    <source>
        <dbReference type="Proteomes" id="UP000593802"/>
    </source>
</evidence>
<dbReference type="InterPro" id="IPR029068">
    <property type="entry name" value="Glyas_Bleomycin-R_OHBP_Dase"/>
</dbReference>
<dbReference type="PANTHER" id="PTHR36437">
    <property type="entry name" value="GLYOXALASE/BLEOMYCIN RESISTANCE PROTEIN/DIOXYGENASE"/>
    <property type="match status" value="1"/>
</dbReference>
<dbReference type="PANTHER" id="PTHR36437:SF2">
    <property type="entry name" value="GLYOXALASE_BLEOMYCIN RESISTANCE PROTEIN_DIOXYGENASE"/>
    <property type="match status" value="1"/>
</dbReference>
<evidence type="ECO:0000313" key="2">
    <source>
        <dbReference type="EMBL" id="BCJ86328.1"/>
    </source>
</evidence>
<dbReference type="InterPro" id="IPR037523">
    <property type="entry name" value="VOC_core"/>
</dbReference>
<dbReference type="InterPro" id="IPR004360">
    <property type="entry name" value="Glyas_Fos-R_dOase_dom"/>
</dbReference>
<sequence>MIKQIATVAVYVEDQQRALQFWTDKVGFEVFANHPMGPNANWLEVGPKGAQSHLVIYPRAMMPNWQELKASIVFECEDIQGTYRQMSDNGVEFLEEPKAMAWGTYARFKDPDGNEFLLKG</sequence>
<accession>A0A7I8D860</accession>